<dbReference type="OrthoDB" id="423498at2759"/>
<dbReference type="SUPFAM" id="SSF63829">
    <property type="entry name" value="Calcium-dependent phosphotriesterase"/>
    <property type="match status" value="1"/>
</dbReference>
<evidence type="ECO:0000259" key="2">
    <source>
        <dbReference type="Pfam" id="PF08450"/>
    </source>
</evidence>
<evidence type="ECO:0000256" key="1">
    <source>
        <dbReference type="SAM" id="SignalP"/>
    </source>
</evidence>
<evidence type="ECO:0000313" key="4">
    <source>
        <dbReference type="Proteomes" id="UP000070121"/>
    </source>
</evidence>
<accession>A0A135S0J0</accession>
<feature type="signal peptide" evidence="1">
    <location>
        <begin position="1"/>
        <end position="19"/>
    </location>
</feature>
<feature type="domain" description="SMP-30/Gluconolactonase/LRE-like region" evidence="2">
    <location>
        <begin position="134"/>
        <end position="345"/>
    </location>
</feature>
<name>A0A135S0J0_9PEZI</name>
<evidence type="ECO:0000313" key="3">
    <source>
        <dbReference type="EMBL" id="KXH29431.1"/>
    </source>
</evidence>
<dbReference type="Proteomes" id="UP000070121">
    <property type="component" value="Unassembled WGS sequence"/>
</dbReference>
<dbReference type="InterPro" id="IPR013658">
    <property type="entry name" value="SGL"/>
</dbReference>
<gene>
    <name evidence="3" type="ORF">CSAL01_01642</name>
</gene>
<feature type="chain" id="PRO_5007801586" evidence="1">
    <location>
        <begin position="20"/>
        <end position="349"/>
    </location>
</feature>
<sequence length="349" mass="38043">MVRSSVAWSLAVLPLAIVAYFTDLPATFNGTPARWACVSYGDHSVAVLPGSFNRSAMDALYKGYATDPELEKRNAFLNTTNFIAYDERFMDILGPKAAITQVQKLASQSHEAPCFNKDTNELFFVERVTTNPPTINAPGCVYHKGADHVVTDGRHNQNGALVRIDPATLKKTVLLNSYYEQPFGGLNDLEIDAYGNFWFTDSKSGWGRDLTDTTMRLRVVHITTGNANGVAVSPLQDGRHVLYLPDTGVSEAKPVDRKNPYGNRALFAYDVAAGGVLTNARFLNNPISYFYDGIRVSRNGWIFVGAGDGVDVTDPVSGPTLGTIRVGGGSNLAVNMAFGENQLWILSDF</sequence>
<organism evidence="3 4">
    <name type="scientific">Colletotrichum salicis</name>
    <dbReference type="NCBI Taxonomy" id="1209931"/>
    <lineage>
        <taxon>Eukaryota</taxon>
        <taxon>Fungi</taxon>
        <taxon>Dikarya</taxon>
        <taxon>Ascomycota</taxon>
        <taxon>Pezizomycotina</taxon>
        <taxon>Sordariomycetes</taxon>
        <taxon>Hypocreomycetidae</taxon>
        <taxon>Glomerellales</taxon>
        <taxon>Glomerellaceae</taxon>
        <taxon>Colletotrichum</taxon>
        <taxon>Colletotrichum acutatum species complex</taxon>
    </lineage>
</organism>
<keyword evidence="1" id="KW-0732">Signal</keyword>
<dbReference type="EMBL" id="JFFI01002594">
    <property type="protein sequence ID" value="KXH29431.1"/>
    <property type="molecule type" value="Genomic_DNA"/>
</dbReference>
<dbReference type="STRING" id="1209931.A0A135S0J0"/>
<dbReference type="PANTHER" id="PTHR47064">
    <property type="entry name" value="PUTATIVE (AFU_ORTHOLOGUE AFUA_1G08990)-RELATED"/>
    <property type="match status" value="1"/>
</dbReference>
<comment type="caution">
    <text evidence="3">The sequence shown here is derived from an EMBL/GenBank/DDBJ whole genome shotgun (WGS) entry which is preliminary data.</text>
</comment>
<dbReference type="AlphaFoldDB" id="A0A135S0J0"/>
<dbReference type="Pfam" id="PF08450">
    <property type="entry name" value="SGL"/>
    <property type="match status" value="1"/>
</dbReference>
<dbReference type="PANTHER" id="PTHR47064:SF2">
    <property type="entry name" value="SMP-30_GLUCONOLACTONASE_LRE-LIKE REGION DOMAIN-CONTAINING PROTEIN-RELATED"/>
    <property type="match status" value="1"/>
</dbReference>
<dbReference type="InterPro" id="IPR011042">
    <property type="entry name" value="6-blade_b-propeller_TolB-like"/>
</dbReference>
<proteinExistence type="predicted"/>
<protein>
    <submittedName>
        <fullName evidence="3">AkeP protein</fullName>
    </submittedName>
</protein>
<dbReference type="InterPro" id="IPR052988">
    <property type="entry name" value="Oryzine_lactonohydrolase"/>
</dbReference>
<dbReference type="Gene3D" id="2.120.10.30">
    <property type="entry name" value="TolB, C-terminal domain"/>
    <property type="match status" value="1"/>
</dbReference>
<keyword evidence="4" id="KW-1185">Reference proteome</keyword>
<reference evidence="3 4" key="1">
    <citation type="submission" date="2014-02" db="EMBL/GenBank/DDBJ databases">
        <title>The genome sequence of Colletotrichum salicis CBS 607.94.</title>
        <authorList>
            <person name="Baroncelli R."/>
            <person name="Thon M.R."/>
        </authorList>
    </citation>
    <scope>NUCLEOTIDE SEQUENCE [LARGE SCALE GENOMIC DNA]</scope>
    <source>
        <strain evidence="3 4">CBS 607.94</strain>
    </source>
</reference>